<organism evidence="1">
    <name type="scientific">marine sediment metagenome</name>
    <dbReference type="NCBI Taxonomy" id="412755"/>
    <lineage>
        <taxon>unclassified sequences</taxon>
        <taxon>metagenomes</taxon>
        <taxon>ecological metagenomes</taxon>
    </lineage>
</organism>
<dbReference type="EMBL" id="BARW01039730">
    <property type="protein sequence ID" value="GAJ22353.1"/>
    <property type="molecule type" value="Genomic_DNA"/>
</dbReference>
<sequence length="69" mass="7785">MDSIQTALFPILAHVGALVRRHAKEILTIENLRNQKKLEACHQHLREAQLDLVGLPDDLVAWEPPRPSA</sequence>
<comment type="caution">
    <text evidence="1">The sequence shown here is derived from an EMBL/GenBank/DDBJ whole genome shotgun (WGS) entry which is preliminary data.</text>
</comment>
<protein>
    <submittedName>
        <fullName evidence="1">Uncharacterized protein</fullName>
    </submittedName>
</protein>
<accession>X1UXW7</accession>
<name>X1UXW7_9ZZZZ</name>
<dbReference type="AlphaFoldDB" id="X1UXW7"/>
<gene>
    <name evidence="1" type="ORF">S12H4_60387</name>
</gene>
<reference evidence="1" key="1">
    <citation type="journal article" date="2014" name="Front. Microbiol.">
        <title>High frequency of phylogenetically diverse reductive dehalogenase-homologous genes in deep subseafloor sedimentary metagenomes.</title>
        <authorList>
            <person name="Kawai M."/>
            <person name="Futagami T."/>
            <person name="Toyoda A."/>
            <person name="Takaki Y."/>
            <person name="Nishi S."/>
            <person name="Hori S."/>
            <person name="Arai W."/>
            <person name="Tsubouchi T."/>
            <person name="Morono Y."/>
            <person name="Uchiyama I."/>
            <person name="Ito T."/>
            <person name="Fujiyama A."/>
            <person name="Inagaki F."/>
            <person name="Takami H."/>
        </authorList>
    </citation>
    <scope>NUCLEOTIDE SEQUENCE</scope>
    <source>
        <strain evidence="1">Expedition CK06-06</strain>
    </source>
</reference>
<proteinExistence type="predicted"/>
<evidence type="ECO:0000313" key="1">
    <source>
        <dbReference type="EMBL" id="GAJ22353.1"/>
    </source>
</evidence>